<protein>
    <submittedName>
        <fullName evidence="1">Uncharacterized protein</fullName>
    </submittedName>
</protein>
<dbReference type="AlphaFoldDB" id="A0A4C1WKP7"/>
<name>A0A4C1WKP7_EUMVA</name>
<accession>A0A4C1WKP7</accession>
<dbReference type="Proteomes" id="UP000299102">
    <property type="component" value="Unassembled WGS sequence"/>
</dbReference>
<evidence type="ECO:0000313" key="1">
    <source>
        <dbReference type="EMBL" id="GBP51420.1"/>
    </source>
</evidence>
<evidence type="ECO:0000313" key="2">
    <source>
        <dbReference type="Proteomes" id="UP000299102"/>
    </source>
</evidence>
<keyword evidence="2" id="KW-1185">Reference proteome</keyword>
<reference evidence="1 2" key="1">
    <citation type="journal article" date="2019" name="Commun. Biol.">
        <title>The bagworm genome reveals a unique fibroin gene that provides high tensile strength.</title>
        <authorList>
            <person name="Kono N."/>
            <person name="Nakamura H."/>
            <person name="Ohtoshi R."/>
            <person name="Tomita M."/>
            <person name="Numata K."/>
            <person name="Arakawa K."/>
        </authorList>
    </citation>
    <scope>NUCLEOTIDE SEQUENCE [LARGE SCALE GENOMIC DNA]</scope>
</reference>
<organism evidence="1 2">
    <name type="scientific">Eumeta variegata</name>
    <name type="common">Bagworm moth</name>
    <name type="synonym">Eumeta japonica</name>
    <dbReference type="NCBI Taxonomy" id="151549"/>
    <lineage>
        <taxon>Eukaryota</taxon>
        <taxon>Metazoa</taxon>
        <taxon>Ecdysozoa</taxon>
        <taxon>Arthropoda</taxon>
        <taxon>Hexapoda</taxon>
        <taxon>Insecta</taxon>
        <taxon>Pterygota</taxon>
        <taxon>Neoptera</taxon>
        <taxon>Endopterygota</taxon>
        <taxon>Lepidoptera</taxon>
        <taxon>Glossata</taxon>
        <taxon>Ditrysia</taxon>
        <taxon>Tineoidea</taxon>
        <taxon>Psychidae</taxon>
        <taxon>Oiketicinae</taxon>
        <taxon>Eumeta</taxon>
    </lineage>
</organism>
<sequence length="266" mass="29325">MYNHTRAVDAGAVSACRRRGVEDAPAAAAGPANKQFTIPIPGEDKHFFISNATLHSTSSDTRPVYAKLTIARSSLSGAVKAKSFLQTNILETGKSVRCETAKLLFKLRVRADTCHFFYSCWLLPDEVAIKRKPGFEMKSKIVKNGTGSGLADKFSAPFHRTGPGNGSLPGNCPGKKKLGDYVISRRTSWRCPYVPGPPVTRLIKFTPPLNPAVPKQRSIHQLRSAERRFPVQDRRESSSTRSGESNVDFIDLDLTELLFFFDVALI</sequence>
<gene>
    <name evidence="1" type="ORF">EVAR_37256_1</name>
</gene>
<dbReference type="EMBL" id="BGZK01000581">
    <property type="protein sequence ID" value="GBP51420.1"/>
    <property type="molecule type" value="Genomic_DNA"/>
</dbReference>
<comment type="caution">
    <text evidence="1">The sequence shown here is derived from an EMBL/GenBank/DDBJ whole genome shotgun (WGS) entry which is preliminary data.</text>
</comment>
<proteinExistence type="predicted"/>